<protein>
    <recommendedName>
        <fullName evidence="5">Retrotransposon gag domain-containing protein</fullName>
    </recommendedName>
</protein>
<evidence type="ECO:0000256" key="1">
    <source>
        <dbReference type="SAM" id="MobiDB-lite"/>
    </source>
</evidence>
<evidence type="ECO:0000313" key="4">
    <source>
        <dbReference type="Proteomes" id="UP000005240"/>
    </source>
</evidence>
<evidence type="ECO:0000313" key="3">
    <source>
        <dbReference type="EnsemblFungi" id="PTTG_09716-t43_1-p1"/>
    </source>
</evidence>
<feature type="region of interest" description="Disordered" evidence="1">
    <location>
        <begin position="36"/>
        <end position="72"/>
    </location>
</feature>
<reference evidence="2" key="1">
    <citation type="submission" date="2009-11" db="EMBL/GenBank/DDBJ databases">
        <authorList>
            <consortium name="The Broad Institute Genome Sequencing Platform"/>
            <person name="Ward D."/>
            <person name="Feldgarden M."/>
            <person name="Earl A."/>
            <person name="Young S.K."/>
            <person name="Zeng Q."/>
            <person name="Koehrsen M."/>
            <person name="Alvarado L."/>
            <person name="Berlin A."/>
            <person name="Bochicchio J."/>
            <person name="Borenstein D."/>
            <person name="Chapman S.B."/>
            <person name="Chen Z."/>
            <person name="Engels R."/>
            <person name="Freedman E."/>
            <person name="Gellesch M."/>
            <person name="Goldberg J."/>
            <person name="Griggs A."/>
            <person name="Gujja S."/>
            <person name="Heilman E."/>
            <person name="Heiman D."/>
            <person name="Hepburn T."/>
            <person name="Howarth C."/>
            <person name="Jen D."/>
            <person name="Larson L."/>
            <person name="Lewis B."/>
            <person name="Mehta T."/>
            <person name="Park D."/>
            <person name="Pearson M."/>
            <person name="Roberts A."/>
            <person name="Saif S."/>
            <person name="Shea T."/>
            <person name="Shenoy N."/>
            <person name="Sisk P."/>
            <person name="Stolte C."/>
            <person name="Sykes S."/>
            <person name="Thomson T."/>
            <person name="Walk T."/>
            <person name="White J."/>
            <person name="Yandava C."/>
            <person name="Izard J."/>
            <person name="Baranova O.V."/>
            <person name="Blanton J.M."/>
            <person name="Tanner A.C."/>
            <person name="Dewhirst F.E."/>
            <person name="Haas B."/>
            <person name="Nusbaum C."/>
            <person name="Birren B."/>
        </authorList>
    </citation>
    <scope>NUCLEOTIDE SEQUENCE [LARGE SCALE GENOMIC DNA]</scope>
    <source>
        <strain evidence="2">1-1 BBBD Race 1</strain>
    </source>
</reference>
<dbReference type="VEuPathDB" id="FungiDB:PTTG_09716"/>
<evidence type="ECO:0000313" key="2">
    <source>
        <dbReference type="EMBL" id="OAV98627.1"/>
    </source>
</evidence>
<name>A0A180H0Q1_PUCT1</name>
<feature type="compositionally biased region" description="Low complexity" evidence="1">
    <location>
        <begin position="36"/>
        <end position="54"/>
    </location>
</feature>
<organism evidence="2">
    <name type="scientific">Puccinia triticina (isolate 1-1 / race 1 (BBBD))</name>
    <name type="common">Brown leaf rust fungus</name>
    <dbReference type="NCBI Taxonomy" id="630390"/>
    <lineage>
        <taxon>Eukaryota</taxon>
        <taxon>Fungi</taxon>
        <taxon>Dikarya</taxon>
        <taxon>Basidiomycota</taxon>
        <taxon>Pucciniomycotina</taxon>
        <taxon>Pucciniomycetes</taxon>
        <taxon>Pucciniales</taxon>
        <taxon>Pucciniaceae</taxon>
        <taxon>Puccinia</taxon>
    </lineage>
</organism>
<dbReference type="EnsemblFungi" id="PTTG_09716-t43_1">
    <property type="protein sequence ID" value="PTTG_09716-t43_1-p1"/>
    <property type="gene ID" value="PTTG_09716"/>
</dbReference>
<evidence type="ECO:0008006" key="5">
    <source>
        <dbReference type="Google" id="ProtNLM"/>
    </source>
</evidence>
<reference evidence="2" key="2">
    <citation type="submission" date="2016-05" db="EMBL/GenBank/DDBJ databases">
        <title>Comparative analysis highlights variable genome content of wheat rusts and divergence of the mating loci.</title>
        <authorList>
            <person name="Cuomo C.A."/>
            <person name="Bakkeren G."/>
            <person name="Szabo L."/>
            <person name="Khalil H."/>
            <person name="Joly D."/>
            <person name="Goldberg J."/>
            <person name="Young S."/>
            <person name="Zeng Q."/>
            <person name="Fellers J."/>
        </authorList>
    </citation>
    <scope>NUCLEOTIDE SEQUENCE [LARGE SCALE GENOMIC DNA]</scope>
    <source>
        <strain evidence="2">1-1 BBBD Race 1</strain>
    </source>
</reference>
<proteinExistence type="predicted"/>
<reference evidence="3" key="4">
    <citation type="submission" date="2025-05" db="UniProtKB">
        <authorList>
            <consortium name="EnsemblFungi"/>
        </authorList>
    </citation>
    <scope>IDENTIFICATION</scope>
    <source>
        <strain evidence="3">isolate 1-1 / race 1 (BBBD)</strain>
    </source>
</reference>
<reference evidence="3 4" key="3">
    <citation type="journal article" date="2017" name="G3 (Bethesda)">
        <title>Comparative analysis highlights variable genome content of wheat rusts and divergence of the mating loci.</title>
        <authorList>
            <person name="Cuomo C.A."/>
            <person name="Bakkeren G."/>
            <person name="Khalil H.B."/>
            <person name="Panwar V."/>
            <person name="Joly D."/>
            <person name="Linning R."/>
            <person name="Sakthikumar S."/>
            <person name="Song X."/>
            <person name="Adiconis X."/>
            <person name="Fan L."/>
            <person name="Goldberg J.M."/>
            <person name="Levin J.Z."/>
            <person name="Young S."/>
            <person name="Zeng Q."/>
            <person name="Anikster Y."/>
            <person name="Bruce M."/>
            <person name="Wang M."/>
            <person name="Yin C."/>
            <person name="McCallum B."/>
            <person name="Szabo L.J."/>
            <person name="Hulbert S."/>
            <person name="Chen X."/>
            <person name="Fellers J.P."/>
        </authorList>
    </citation>
    <scope>NUCLEOTIDE SEQUENCE</scope>
    <source>
        <strain evidence="3">isolate 1-1 / race 1 (BBBD)</strain>
        <strain evidence="4">Isolate 1-1 / race 1 (BBBD)</strain>
    </source>
</reference>
<dbReference type="EMBL" id="ADAS02000006">
    <property type="protein sequence ID" value="OAV98627.1"/>
    <property type="molecule type" value="Genomic_DNA"/>
</dbReference>
<accession>A0A180H0Q1</accession>
<dbReference type="AlphaFoldDB" id="A0A180H0Q1"/>
<dbReference type="Proteomes" id="UP000005240">
    <property type="component" value="Unassembled WGS sequence"/>
</dbReference>
<sequence length="498" mass="55151">MSTRQSNTDPLLPLQDPEQLAREIRRRARIEAALAAPAAISVPSPNIPSINSMQNPPPNPQGSAGKQTEPAEMSNSDLIQAILVLQQNTAKQLLAAQEAAQAAQAQTRAELKAVQAQARADVKAALDAWSKNTGPKIEGSPSPQTAPGQIDLQRFKILDGPLFKGPFQDLEVFLCWIQGVQIFFTAKAVTHVDDKQIIIGGLIVETNLLSFYANKAAKFEGNSWEEFRKRLFEFALPVEWKTALKRDIAQLKMSESEMFLEFSTQARTLQSLVNFDAHTQDNHALAKAVTFGLPEALQAKIDDHQVLQSANFKYGEFESRTSGFYTNLVKTSVLRLRRTAYTANGTNRTIDTRTEILPEHNGQESGGYPSVFCHPPKTSRLHPTGGMVGEEPADHENRTTNCRTTNWLTRWFDREVQALSLNYIDTQEVVTAAMAGDPDAIDQLTCLAATQDDKFIPEDPHFNKASLLDFCHNLPKPREADADIESLVHPAQEDLLSL</sequence>
<keyword evidence="4" id="KW-1185">Reference proteome</keyword>
<gene>
    <name evidence="2" type="ORF">PTTG_09716</name>
</gene>